<evidence type="ECO:0000256" key="4">
    <source>
        <dbReference type="ARBA" id="ARBA00012216"/>
    </source>
</evidence>
<dbReference type="InterPro" id="IPR005905">
    <property type="entry name" value="D_ala_D_ala"/>
</dbReference>
<dbReference type="PANTHER" id="PTHR23132">
    <property type="entry name" value="D-ALANINE--D-ALANINE LIGASE"/>
    <property type="match status" value="1"/>
</dbReference>
<keyword evidence="10 13" id="KW-0573">Peptidoglycan synthesis</keyword>
<dbReference type="UniPathway" id="UPA00219"/>
<evidence type="ECO:0000256" key="15">
    <source>
        <dbReference type="PIRSR" id="PIRSR039102-3"/>
    </source>
</evidence>
<evidence type="ECO:0000256" key="2">
    <source>
        <dbReference type="ARBA" id="ARBA00004496"/>
    </source>
</evidence>
<dbReference type="Pfam" id="PF01820">
    <property type="entry name" value="Dala_Dala_lig_N"/>
    <property type="match status" value="1"/>
</dbReference>
<evidence type="ECO:0000256" key="12">
    <source>
        <dbReference type="ARBA" id="ARBA00047614"/>
    </source>
</evidence>
<evidence type="ECO:0000313" key="18">
    <source>
        <dbReference type="EMBL" id="RXF70485.1"/>
    </source>
</evidence>
<feature type="binding site" evidence="15">
    <location>
        <position position="291"/>
    </location>
    <ligand>
        <name>Mg(2+)</name>
        <dbReference type="ChEBI" id="CHEBI:18420"/>
        <label>1</label>
    </ligand>
</feature>
<comment type="catalytic activity">
    <reaction evidence="12 13">
        <text>2 D-alanine + ATP = D-alanyl-D-alanine + ADP + phosphate + H(+)</text>
        <dbReference type="Rhea" id="RHEA:11224"/>
        <dbReference type="ChEBI" id="CHEBI:15378"/>
        <dbReference type="ChEBI" id="CHEBI:30616"/>
        <dbReference type="ChEBI" id="CHEBI:43474"/>
        <dbReference type="ChEBI" id="CHEBI:57416"/>
        <dbReference type="ChEBI" id="CHEBI:57822"/>
        <dbReference type="ChEBI" id="CHEBI:456216"/>
        <dbReference type="EC" id="6.3.2.4"/>
    </reaction>
</comment>
<feature type="binding site" evidence="15">
    <location>
        <position position="277"/>
    </location>
    <ligand>
        <name>Mg(2+)</name>
        <dbReference type="ChEBI" id="CHEBI:18420"/>
        <label>1</label>
    </ligand>
</feature>
<evidence type="ECO:0000256" key="11">
    <source>
        <dbReference type="ARBA" id="ARBA00023316"/>
    </source>
</evidence>
<dbReference type="GO" id="GO:0005737">
    <property type="term" value="C:cytoplasm"/>
    <property type="evidence" value="ECO:0007669"/>
    <property type="project" value="UniProtKB-SubCell"/>
</dbReference>
<dbReference type="EC" id="6.3.2.4" evidence="4 13"/>
<evidence type="ECO:0000313" key="19">
    <source>
        <dbReference type="Proteomes" id="UP000290848"/>
    </source>
</evidence>
<keyword evidence="15" id="KW-0464">Manganese</keyword>
<dbReference type="AlphaFoldDB" id="A0A4Q0MBG3"/>
<dbReference type="RefSeq" id="WP_128768790.1">
    <property type="nucleotide sequence ID" value="NZ_RXOC01000004.1"/>
</dbReference>
<dbReference type="PANTHER" id="PTHR23132:SF23">
    <property type="entry name" value="D-ALANINE--D-ALANINE LIGASE B"/>
    <property type="match status" value="1"/>
</dbReference>
<keyword evidence="15" id="KW-0479">Metal-binding</keyword>
<keyword evidence="15" id="KW-0460">Magnesium</keyword>
<dbReference type="PIRSF" id="PIRSF039102">
    <property type="entry name" value="Ddl/VanB"/>
    <property type="match status" value="1"/>
</dbReference>
<dbReference type="PROSITE" id="PS00843">
    <property type="entry name" value="DALA_DALA_LIGASE_1"/>
    <property type="match status" value="1"/>
</dbReference>
<evidence type="ECO:0000256" key="9">
    <source>
        <dbReference type="ARBA" id="ARBA00022960"/>
    </source>
</evidence>
<feature type="active site" evidence="14">
    <location>
        <position position="302"/>
    </location>
</feature>
<dbReference type="InterPro" id="IPR013815">
    <property type="entry name" value="ATP_grasp_subdomain_1"/>
</dbReference>
<feature type="active site" evidence="14">
    <location>
        <position position="166"/>
    </location>
</feature>
<dbReference type="Gene3D" id="3.30.470.20">
    <property type="entry name" value="ATP-grasp fold, B domain"/>
    <property type="match status" value="1"/>
</dbReference>
<comment type="similarity">
    <text evidence="3 13">Belongs to the D-alanine--D-alanine ligase family.</text>
</comment>
<keyword evidence="7 16" id="KW-0547">Nucleotide-binding</keyword>
<dbReference type="Proteomes" id="UP000290848">
    <property type="component" value="Unassembled WGS sequence"/>
</dbReference>
<dbReference type="HAMAP" id="MF_00047">
    <property type="entry name" value="Dala_Dala_lig"/>
    <property type="match status" value="1"/>
</dbReference>
<dbReference type="NCBIfam" id="TIGR01205">
    <property type="entry name" value="D_ala_D_alaTIGR"/>
    <property type="match status" value="1"/>
</dbReference>
<keyword evidence="11 13" id="KW-0961">Cell wall biogenesis/degradation</keyword>
<dbReference type="PROSITE" id="PS50975">
    <property type="entry name" value="ATP_GRASP"/>
    <property type="match status" value="1"/>
</dbReference>
<dbReference type="InterPro" id="IPR011127">
    <property type="entry name" value="Dala_Dala_lig_N"/>
</dbReference>
<comment type="function">
    <text evidence="13">Cell wall formation.</text>
</comment>
<dbReference type="Gene3D" id="3.30.1490.20">
    <property type="entry name" value="ATP-grasp fold, A domain"/>
    <property type="match status" value="1"/>
</dbReference>
<evidence type="ECO:0000256" key="6">
    <source>
        <dbReference type="ARBA" id="ARBA00022598"/>
    </source>
</evidence>
<organism evidence="18 19">
    <name type="scientific">Arcticibacter tournemirensis</name>
    <dbReference type="NCBI Taxonomy" id="699437"/>
    <lineage>
        <taxon>Bacteria</taxon>
        <taxon>Pseudomonadati</taxon>
        <taxon>Bacteroidota</taxon>
        <taxon>Sphingobacteriia</taxon>
        <taxon>Sphingobacteriales</taxon>
        <taxon>Sphingobacteriaceae</taxon>
        <taxon>Arcticibacter</taxon>
    </lineage>
</organism>
<protein>
    <recommendedName>
        <fullName evidence="4 13">D-alanine--D-alanine ligase</fullName>
        <ecNumber evidence="4 13">6.3.2.4</ecNumber>
    </recommendedName>
    <alternativeName>
        <fullName evidence="13">D-Ala-D-Ala ligase</fullName>
    </alternativeName>
    <alternativeName>
        <fullName evidence="13">D-alanylalanine synthetase</fullName>
    </alternativeName>
</protein>
<comment type="cofactor">
    <cofactor evidence="1">
        <name>Mn(2+)</name>
        <dbReference type="ChEBI" id="CHEBI:29035"/>
    </cofactor>
</comment>
<evidence type="ECO:0000256" key="14">
    <source>
        <dbReference type="PIRSR" id="PIRSR039102-1"/>
    </source>
</evidence>
<evidence type="ECO:0000256" key="13">
    <source>
        <dbReference type="HAMAP-Rule" id="MF_00047"/>
    </source>
</evidence>
<dbReference type="NCBIfam" id="NF002527">
    <property type="entry name" value="PRK01966.1-3"/>
    <property type="match status" value="1"/>
</dbReference>
<reference evidence="18 19" key="1">
    <citation type="submission" date="2018-12" db="EMBL/GenBank/DDBJ databases">
        <title>The Draft Genome Sequence of the Soil Bacterium Pedobacter tournemirensis R1.</title>
        <authorList>
            <person name="He J."/>
        </authorList>
    </citation>
    <scope>NUCLEOTIDE SEQUENCE [LARGE SCALE GENOMIC DNA]</scope>
    <source>
        <strain evidence="18 19">R1</strain>
    </source>
</reference>
<dbReference type="NCBIfam" id="NF002378">
    <property type="entry name" value="PRK01372.1"/>
    <property type="match status" value="1"/>
</dbReference>
<dbReference type="GO" id="GO:0005524">
    <property type="term" value="F:ATP binding"/>
    <property type="evidence" value="ECO:0007669"/>
    <property type="project" value="UniProtKB-UniRule"/>
</dbReference>
<dbReference type="GO" id="GO:0008716">
    <property type="term" value="F:D-alanine-D-alanine ligase activity"/>
    <property type="evidence" value="ECO:0007669"/>
    <property type="project" value="UniProtKB-UniRule"/>
</dbReference>
<name>A0A4Q0MBG3_9SPHI</name>
<dbReference type="Pfam" id="PF07478">
    <property type="entry name" value="Dala_Dala_lig_C"/>
    <property type="match status" value="1"/>
</dbReference>
<dbReference type="InterPro" id="IPR011761">
    <property type="entry name" value="ATP-grasp"/>
</dbReference>
<comment type="pathway">
    <text evidence="13">Cell wall biogenesis; peptidoglycan biosynthesis.</text>
</comment>
<gene>
    <name evidence="13" type="primary">ddl</name>
    <name evidence="18" type="ORF">EKH83_07520</name>
</gene>
<dbReference type="GO" id="GO:0008360">
    <property type="term" value="P:regulation of cell shape"/>
    <property type="evidence" value="ECO:0007669"/>
    <property type="project" value="UniProtKB-KW"/>
</dbReference>
<keyword evidence="8 16" id="KW-0067">ATP-binding</keyword>
<evidence type="ECO:0000256" key="10">
    <source>
        <dbReference type="ARBA" id="ARBA00022984"/>
    </source>
</evidence>
<evidence type="ECO:0000259" key="17">
    <source>
        <dbReference type="PROSITE" id="PS50975"/>
    </source>
</evidence>
<keyword evidence="9 13" id="KW-0133">Cell shape</keyword>
<feature type="active site" evidence="14">
    <location>
        <position position="15"/>
    </location>
</feature>
<feature type="binding site" evidence="15">
    <location>
        <position position="291"/>
    </location>
    <ligand>
        <name>Mg(2+)</name>
        <dbReference type="ChEBI" id="CHEBI:18420"/>
        <label>2</label>
    </ligand>
</feature>
<proteinExistence type="inferred from homology"/>
<comment type="caution">
    <text evidence="18">The sequence shown here is derived from an EMBL/GenBank/DDBJ whole genome shotgun (WGS) entry which is preliminary data.</text>
</comment>
<evidence type="ECO:0000256" key="7">
    <source>
        <dbReference type="ARBA" id="ARBA00022741"/>
    </source>
</evidence>
<sequence length="329" mass="36495">MKKTIALVTGGFTGESVISLKSAEVIERNIDSEKFEVYKIIITPESWYYIDSNAIKHTIDKNDFSLNIQDKVIRFDGVFIGLHGSPGEDGKLQGYFDMVGLPYTSCDALTSAITMNKGYTKAIVEGIKDLHTARSIQLFANTPSAAEEVLAGLNLPLFVKPNNGGSSIGMSKVKTAEELSLALEKAFKEDDQVLVEEYIAGREFTIGVYKGKEGIKVLPSTEIVSSKEFFDYEAKYTAGITDEITPGRMTGEEQARVERVVTEAFRRLNCRGVVRIDYILEQETGKFFFIEVNTVPGQTEASLIPQQVREMGRTITDFYTELLETALGK</sequence>
<evidence type="ECO:0000256" key="1">
    <source>
        <dbReference type="ARBA" id="ARBA00001936"/>
    </source>
</evidence>
<feature type="domain" description="ATP-grasp" evidence="17">
    <location>
        <begin position="124"/>
        <end position="324"/>
    </location>
</feature>
<feature type="binding site" evidence="15">
    <location>
        <position position="293"/>
    </location>
    <ligand>
        <name>Mg(2+)</name>
        <dbReference type="ChEBI" id="CHEBI:18420"/>
        <label>2</label>
    </ligand>
</feature>
<dbReference type="SUPFAM" id="SSF56059">
    <property type="entry name" value="Glutathione synthetase ATP-binding domain-like"/>
    <property type="match status" value="1"/>
</dbReference>
<dbReference type="InterPro" id="IPR011095">
    <property type="entry name" value="Dala_Dala_lig_C"/>
</dbReference>
<dbReference type="InterPro" id="IPR000291">
    <property type="entry name" value="D-Ala_lig_Van_CS"/>
</dbReference>
<comment type="subcellular location">
    <subcellularLocation>
        <location evidence="2 13">Cytoplasm</location>
    </subcellularLocation>
</comment>
<dbReference type="GO" id="GO:0046872">
    <property type="term" value="F:metal ion binding"/>
    <property type="evidence" value="ECO:0007669"/>
    <property type="project" value="UniProtKB-KW"/>
</dbReference>
<comment type="cofactor">
    <cofactor evidence="15">
        <name>Mg(2+)</name>
        <dbReference type="ChEBI" id="CHEBI:18420"/>
    </cofactor>
    <cofactor evidence="15">
        <name>Mn(2+)</name>
        <dbReference type="ChEBI" id="CHEBI:29035"/>
    </cofactor>
    <text evidence="15">Binds 2 magnesium or manganese ions per subunit.</text>
</comment>
<dbReference type="InterPro" id="IPR016185">
    <property type="entry name" value="PreATP-grasp_dom_sf"/>
</dbReference>
<keyword evidence="5 13" id="KW-0963">Cytoplasm</keyword>
<dbReference type="GO" id="GO:0071555">
    <property type="term" value="P:cell wall organization"/>
    <property type="evidence" value="ECO:0007669"/>
    <property type="project" value="UniProtKB-KW"/>
</dbReference>
<evidence type="ECO:0000256" key="16">
    <source>
        <dbReference type="PROSITE-ProRule" id="PRU00409"/>
    </source>
</evidence>
<dbReference type="SUPFAM" id="SSF52440">
    <property type="entry name" value="PreATP-grasp domain"/>
    <property type="match status" value="1"/>
</dbReference>
<dbReference type="PROSITE" id="PS00844">
    <property type="entry name" value="DALA_DALA_LIGASE_2"/>
    <property type="match status" value="1"/>
</dbReference>
<keyword evidence="6 13" id="KW-0436">Ligase</keyword>
<accession>A0A4Q0MBG3</accession>
<dbReference type="Gene3D" id="3.40.50.20">
    <property type="match status" value="1"/>
</dbReference>
<dbReference type="EMBL" id="RXOC01000004">
    <property type="protein sequence ID" value="RXF70485.1"/>
    <property type="molecule type" value="Genomic_DNA"/>
</dbReference>
<dbReference type="GO" id="GO:0009252">
    <property type="term" value="P:peptidoglycan biosynthetic process"/>
    <property type="evidence" value="ECO:0007669"/>
    <property type="project" value="UniProtKB-UniRule"/>
</dbReference>
<evidence type="ECO:0000256" key="5">
    <source>
        <dbReference type="ARBA" id="ARBA00022490"/>
    </source>
</evidence>
<evidence type="ECO:0000256" key="8">
    <source>
        <dbReference type="ARBA" id="ARBA00022840"/>
    </source>
</evidence>
<evidence type="ECO:0000256" key="3">
    <source>
        <dbReference type="ARBA" id="ARBA00010871"/>
    </source>
</evidence>